<protein>
    <submittedName>
        <fullName evidence="1">Uncharacterized protein</fullName>
    </submittedName>
</protein>
<reference evidence="1 2" key="1">
    <citation type="journal article" date="2014" name="Genome Announc.">
        <title>Draft Genome Sequence of Propane- and Butane-Oxidizing Actinobacterium Rhodococcus ruber IEGM 231.</title>
        <authorList>
            <person name="Ivshina I.B."/>
            <person name="Kuyukina M.S."/>
            <person name="Krivoruchko A.V."/>
            <person name="Barbe V."/>
            <person name="Fischer C."/>
        </authorList>
    </citation>
    <scope>NUCLEOTIDE SEQUENCE [LARGE SCALE GENOMIC DNA]</scope>
</reference>
<evidence type="ECO:0000313" key="1">
    <source>
        <dbReference type="EMBL" id="CDZ92279.1"/>
    </source>
</evidence>
<dbReference type="AlphaFoldDB" id="A0A098BU76"/>
<accession>A0A098BU76</accession>
<gene>
    <name evidence="1" type="ORF">RHRU231_930158</name>
</gene>
<dbReference type="EMBL" id="CCSD01000109">
    <property type="protein sequence ID" value="CDZ92279.1"/>
    <property type="molecule type" value="Genomic_DNA"/>
</dbReference>
<sequence>MTAMSELPNLYGPEGFSAILSHHGVPMKFKSVRTSWEEDVELHVLRFACDCGLTAEVHTRELDGGPEMVRRRQGGQ</sequence>
<organism evidence="1 2">
    <name type="scientific">Rhodococcus ruber</name>
    <dbReference type="NCBI Taxonomy" id="1830"/>
    <lineage>
        <taxon>Bacteria</taxon>
        <taxon>Bacillati</taxon>
        <taxon>Actinomycetota</taxon>
        <taxon>Actinomycetes</taxon>
        <taxon>Mycobacteriales</taxon>
        <taxon>Nocardiaceae</taxon>
        <taxon>Rhodococcus</taxon>
    </lineage>
</organism>
<name>A0A098BU76_9NOCA</name>
<evidence type="ECO:0000313" key="2">
    <source>
        <dbReference type="Proteomes" id="UP000042997"/>
    </source>
</evidence>
<dbReference type="Proteomes" id="UP000042997">
    <property type="component" value="Unassembled WGS sequence"/>
</dbReference>
<proteinExistence type="predicted"/>